<dbReference type="STRING" id="171383.AKJ31_19280"/>
<dbReference type="RefSeq" id="WP_053410668.1">
    <property type="nucleotide sequence ID" value="NZ_LHPI01000023.1"/>
</dbReference>
<gene>
    <name evidence="1" type="ORF">AKJ31_19280</name>
</gene>
<evidence type="ECO:0000313" key="1">
    <source>
        <dbReference type="EMBL" id="KOO06020.1"/>
    </source>
</evidence>
<proteinExistence type="predicted"/>
<organism evidence="1 2">
    <name type="scientific">Vibrio hepatarius</name>
    <dbReference type="NCBI Taxonomy" id="171383"/>
    <lineage>
        <taxon>Bacteria</taxon>
        <taxon>Pseudomonadati</taxon>
        <taxon>Pseudomonadota</taxon>
        <taxon>Gammaproteobacteria</taxon>
        <taxon>Vibrionales</taxon>
        <taxon>Vibrionaceae</taxon>
        <taxon>Vibrio</taxon>
        <taxon>Vibrio oreintalis group</taxon>
    </lineage>
</organism>
<comment type="caution">
    <text evidence="1">The sequence shown here is derived from an EMBL/GenBank/DDBJ whole genome shotgun (WGS) entry which is preliminary data.</text>
</comment>
<evidence type="ECO:0000313" key="2">
    <source>
        <dbReference type="Proteomes" id="UP000037530"/>
    </source>
</evidence>
<sequence length="1293" mass="147320">MSQPIPTSYNQIIAHTIEQALALSVNAKSENAIAGFCQLQGPTGGGKSSSLYRSPDGKIPASLEFIKSKGLQAILVTHRWNILHDIYESATSAKDSSGNPLLVSILYAQDETVVSAVSQRALPHEQGVQKSDLPDPYTAIEDIHGLGVFRSNADKEALVRACHNVSAIARNVEYKKKNPDSMGVLLEREEQELRKLCGFVERTLLGCMSSLEKAVKYASKHHGKTHELTEQAKEKLRLYRENKWVRRIFPAIAWHDDKQHLLVLTTQKLFASFYDGKQKVRMSSGQLAGKVVFVDEFDYQADILQTLLAQSQMVQEPPECIGQLLEGGKRLLARMQFVTAQPIPELYSELKQLIAELEEDLTGKGVDLNQSRALVIPLKQYESGVPFEKKYLFRSDHLVTSEPLQLQQKPHGFEVKSYGQSDEASVDVGDFLRVMEKYIRRFSLLLSQFATDESEAYEYLVRLNRLLFDPANDYRPSYYSTALPSLSLFSLPRTSLPELEALSKSNRLPNTQTNMFGLTTWLLTTDEAEADIDPLRIKIKRALLPTTPEGLMVSLSSRNLVFALSATSYIERGIGHFDIRWIESALRYVAQARNPHCTESFLGDSFEQRPEDWFKKPIPYLQTDEDKQLQMAVIRWLVKEKSEMRRSTLKTTIHDFDDAINAPVFQEAKLHLNAAFFEAEHSDYKYEYRQSVLFKLLHVLHLAANEPQHKGHLAFVNSVKYLRKWLISDTAENSRMSADWLEMERLTTGVLSSFDDVFIPLAVNGKPMMICLLNAEAQKREGFEHAYQAAFDSGRTVVVMTQTASATNGINLDYSLPNSQGQMDLTSLFIIESKHFYFSPWDSNDADDEMSHAGFQLRNLEKLVRRSEFSRKQQRQFIMPLMNNSVTKIQELNKLYKGTNDYVKNLAADVQQQVGRIERAWTYVPHVAIHLSDDVAGHLRNYGQLTVCTNNRNWVSNLNNQLIDDLTHSEDASVSNFLTLLKTRSQDGSAAVDIIDNKLVSAIRDARQGMGCIEDISGLWHELGRAVLQHDLQWMPHNNTFGITEPLCRWACFERPKETKVTGEIWYDPKSWQFFEKRAAGLIKYNPQTLYEVVNRQPAISDWFNRKGFRTSFQPFANDIEEQFAFHPVVIQRILQGRIGEEGIRALLNDKQLVTKQDVYNHELFELYDFEIAKADVFVDAKFWSIAALEQSDEGFEQWLASGKRPEFAPLGLIKKLEKIRQIRGENAILVIANLLTGEDCTLSGFSEMLEPVKVENASILFLPGCLVNDEYQMTSGFKWFSKIVWQRMREQG</sequence>
<reference evidence="2" key="1">
    <citation type="submission" date="2015-08" db="EMBL/GenBank/DDBJ databases">
        <title>Vibrio galatheae sp. nov., a novel member of the Vibrionaceae family isolated from the Solomon Islands.</title>
        <authorList>
            <person name="Giubergia S."/>
            <person name="Machado H."/>
            <person name="Mateiu R.V."/>
            <person name="Gram L."/>
        </authorList>
    </citation>
    <scope>NUCLEOTIDE SEQUENCE [LARGE SCALE GENOMIC DNA]</scope>
    <source>
        <strain evidence="2">DSM 19134</strain>
    </source>
</reference>
<dbReference type="EMBL" id="LHPI01000023">
    <property type="protein sequence ID" value="KOO06020.1"/>
    <property type="molecule type" value="Genomic_DNA"/>
</dbReference>
<dbReference type="OrthoDB" id="6372157at2"/>
<accession>A0A0M0HVD4</accession>
<keyword evidence="2" id="KW-1185">Reference proteome</keyword>
<dbReference type="PATRIC" id="fig|171383.3.peg.3932"/>
<name>A0A0M0HVD4_9VIBR</name>
<dbReference type="Proteomes" id="UP000037530">
    <property type="component" value="Unassembled WGS sequence"/>
</dbReference>
<protein>
    <submittedName>
        <fullName evidence="1">Uncharacterized protein</fullName>
    </submittedName>
</protein>